<organism evidence="2 3">
    <name type="scientific">Mycobacterium conspicuum</name>
    <dbReference type="NCBI Taxonomy" id="44010"/>
    <lineage>
        <taxon>Bacteria</taxon>
        <taxon>Bacillati</taxon>
        <taxon>Actinomycetota</taxon>
        <taxon>Actinomycetes</taxon>
        <taxon>Mycobacteriales</taxon>
        <taxon>Mycobacteriaceae</taxon>
        <taxon>Mycobacterium</taxon>
    </lineage>
</organism>
<evidence type="ECO:0000256" key="1">
    <source>
        <dbReference type="SAM" id="MobiDB-lite"/>
    </source>
</evidence>
<gene>
    <name evidence="2" type="ORF">MCNS_07500</name>
</gene>
<sequence>MATAAIAADAAPCHDPFTRSETTDENESAAELSSLPNPAQAAAAVSIGPEPAPEYICVDVTSGGNPAKLICSRPFLALIDDQLTTPVTRDGRATNRASKPVASM</sequence>
<feature type="compositionally biased region" description="Low complexity" evidence="1">
    <location>
        <begin position="1"/>
        <end position="11"/>
    </location>
</feature>
<accession>A0A7I7Y7W5</accession>
<protein>
    <submittedName>
        <fullName evidence="2">Uncharacterized protein</fullName>
    </submittedName>
</protein>
<evidence type="ECO:0000313" key="2">
    <source>
        <dbReference type="EMBL" id="BBZ37687.1"/>
    </source>
</evidence>
<reference evidence="2 3" key="1">
    <citation type="journal article" date="2019" name="Emerg. Microbes Infect.">
        <title>Comprehensive subspecies identification of 175 nontuberculous mycobacteria species based on 7547 genomic profiles.</title>
        <authorList>
            <person name="Matsumoto Y."/>
            <person name="Kinjo T."/>
            <person name="Motooka D."/>
            <person name="Nabeya D."/>
            <person name="Jung N."/>
            <person name="Uechi K."/>
            <person name="Horii T."/>
            <person name="Iida T."/>
            <person name="Fujita J."/>
            <person name="Nakamura S."/>
        </authorList>
    </citation>
    <scope>NUCLEOTIDE SEQUENCE [LARGE SCALE GENOMIC DNA]</scope>
    <source>
        <strain evidence="2 3">JCM 14738</strain>
    </source>
</reference>
<keyword evidence="3" id="KW-1185">Reference proteome</keyword>
<dbReference type="AlphaFoldDB" id="A0A7I7Y7W5"/>
<name>A0A7I7Y7W5_9MYCO</name>
<evidence type="ECO:0000313" key="3">
    <source>
        <dbReference type="Proteomes" id="UP000467385"/>
    </source>
</evidence>
<feature type="region of interest" description="Disordered" evidence="1">
    <location>
        <begin position="1"/>
        <end position="45"/>
    </location>
</feature>
<dbReference type="EMBL" id="AP022613">
    <property type="protein sequence ID" value="BBZ37687.1"/>
    <property type="molecule type" value="Genomic_DNA"/>
</dbReference>
<proteinExistence type="predicted"/>
<dbReference type="Proteomes" id="UP000467385">
    <property type="component" value="Chromosome"/>
</dbReference>